<evidence type="ECO:0000259" key="4">
    <source>
        <dbReference type="Pfam" id="PF09976"/>
    </source>
</evidence>
<protein>
    <submittedName>
        <fullName evidence="5">Tetratricopeptide repeat protein</fullName>
    </submittedName>
</protein>
<keyword evidence="1" id="KW-0677">Repeat</keyword>
<dbReference type="Pfam" id="PF13174">
    <property type="entry name" value="TPR_6"/>
    <property type="match status" value="2"/>
</dbReference>
<dbReference type="Proteomes" id="UP001385389">
    <property type="component" value="Chromosome"/>
</dbReference>
<reference evidence="5 6" key="1">
    <citation type="submission" date="2024-03" db="EMBL/GenBank/DDBJ databases">
        <title>Phenotype and Genome Characterization of a Sulfate-Reducing Bacterium Pseudodesulfovibrio sp. strain 5S69, isolated from Petroleum Reservoir in Tatarstan (Russia).</title>
        <authorList>
            <person name="Bidzhieva S.K."/>
            <person name="Kadnikov V."/>
            <person name="Tourova T.P."/>
            <person name="Samigullina S.R."/>
            <person name="Sokolova D.S."/>
            <person name="Poltaraus A.B."/>
            <person name="Avtukh A.N."/>
            <person name="Tereshina V.M."/>
            <person name="Mardanov A.V."/>
            <person name="Nazina T.N."/>
        </authorList>
    </citation>
    <scope>NUCLEOTIDE SEQUENCE [LARGE SCALE GENOMIC DNA]</scope>
    <source>
        <strain evidence="5 6">5S69</strain>
    </source>
</reference>
<dbReference type="SMART" id="SM00028">
    <property type="entry name" value="TPR"/>
    <property type="match status" value="6"/>
</dbReference>
<gene>
    <name evidence="5" type="ORF">V8V93_09595</name>
</gene>
<proteinExistence type="predicted"/>
<dbReference type="PANTHER" id="PTHR44943:SF8">
    <property type="entry name" value="TPR REPEAT-CONTAINING PROTEIN MJ0263"/>
    <property type="match status" value="1"/>
</dbReference>
<sequence length="581" mass="67205">MNANLRSNRVPRALLNLGLLNLQVGNFPEARAYFKILQDKYPDNENIPAISYYWGEYWYRKGDYKKAADQFQYLIQTYPEHQLAKQAAYYLADSLKRMGYLDQAYQIVDYIDKRWPDYYMENMDFLRLAGGVEMQLKKWDQAKNHYFTYYNLNPEADGADVVLARIGDIYLRKNEKDAAKQVYEKAVKDYPDKEGGLIAKMRLAEEGIYDNPGMSEMVDVFNRPYNLNPQRVYTEIVSRHPDSPLAPIAQLKLAMWYAFNKKYPEALTAAQDLIEKYPDSPLVDKARTLGDSVFVRAVPGMLDEGRFGRIVRYWETYDFIGKKGSKVDDNTKLAIATSYWKIGQPDKALEMLKPYLTKKQIPGVSDQALGLAVNIYLDQLAWQDINDLVDMATKNWKLKPEQKRQVDYARAMALQNLGDGKRAVTLWADLAKDMTVDPAFRAYAMYYMAKDAMERQDLRRVFVYAQEALSLLLQTNGDPEKIKDAVLMSIYATERSGRYEEALKWAKEYDKYISPDNPEWASTRFKLARIYRKAGAMDEWKQLLQDIIDKKPDSLQAQLAKSALDTYDLEQKASQYAPNPG</sequence>
<keyword evidence="2 3" id="KW-0802">TPR repeat</keyword>
<dbReference type="SUPFAM" id="SSF48452">
    <property type="entry name" value="TPR-like"/>
    <property type="match status" value="2"/>
</dbReference>
<dbReference type="RefSeq" id="WP_338670179.1">
    <property type="nucleotide sequence ID" value="NZ_CP146609.1"/>
</dbReference>
<accession>A0ABZ2J2I7</accession>
<dbReference type="Pfam" id="PF13432">
    <property type="entry name" value="TPR_16"/>
    <property type="match status" value="1"/>
</dbReference>
<evidence type="ECO:0000313" key="6">
    <source>
        <dbReference type="Proteomes" id="UP001385389"/>
    </source>
</evidence>
<dbReference type="Gene3D" id="1.25.40.10">
    <property type="entry name" value="Tetratricopeptide repeat domain"/>
    <property type="match status" value="4"/>
</dbReference>
<feature type="repeat" description="TPR" evidence="3">
    <location>
        <begin position="48"/>
        <end position="81"/>
    </location>
</feature>
<dbReference type="Pfam" id="PF09976">
    <property type="entry name" value="TPR_21"/>
    <property type="match status" value="1"/>
</dbReference>
<evidence type="ECO:0000256" key="3">
    <source>
        <dbReference type="PROSITE-ProRule" id="PRU00339"/>
    </source>
</evidence>
<dbReference type="PROSITE" id="PS50005">
    <property type="entry name" value="TPR"/>
    <property type="match status" value="3"/>
</dbReference>
<dbReference type="InterPro" id="IPR018704">
    <property type="entry name" value="SecYEG/CpoB_TPR"/>
</dbReference>
<keyword evidence="6" id="KW-1185">Reference proteome</keyword>
<dbReference type="InterPro" id="IPR019734">
    <property type="entry name" value="TPR_rpt"/>
</dbReference>
<dbReference type="EMBL" id="CP146609">
    <property type="protein sequence ID" value="WWX24508.1"/>
    <property type="molecule type" value="Genomic_DNA"/>
</dbReference>
<organism evidence="5 6">
    <name type="scientific">Pseudodesulfovibrio methanolicus</name>
    <dbReference type="NCBI Taxonomy" id="3126690"/>
    <lineage>
        <taxon>Bacteria</taxon>
        <taxon>Pseudomonadati</taxon>
        <taxon>Thermodesulfobacteriota</taxon>
        <taxon>Desulfovibrionia</taxon>
        <taxon>Desulfovibrionales</taxon>
        <taxon>Desulfovibrionaceae</taxon>
    </lineage>
</organism>
<dbReference type="PANTHER" id="PTHR44943">
    <property type="entry name" value="CELLULOSE SYNTHASE OPERON PROTEIN C"/>
    <property type="match status" value="1"/>
</dbReference>
<feature type="repeat" description="TPR" evidence="3">
    <location>
        <begin position="11"/>
        <end position="44"/>
    </location>
</feature>
<feature type="repeat" description="TPR" evidence="3">
    <location>
        <begin position="160"/>
        <end position="193"/>
    </location>
</feature>
<evidence type="ECO:0000256" key="2">
    <source>
        <dbReference type="ARBA" id="ARBA00022803"/>
    </source>
</evidence>
<evidence type="ECO:0000313" key="5">
    <source>
        <dbReference type="EMBL" id="WWX24508.1"/>
    </source>
</evidence>
<name>A0ABZ2J2I7_9BACT</name>
<dbReference type="InterPro" id="IPR011990">
    <property type="entry name" value="TPR-like_helical_dom_sf"/>
</dbReference>
<evidence type="ECO:0000256" key="1">
    <source>
        <dbReference type="ARBA" id="ARBA00022737"/>
    </source>
</evidence>
<dbReference type="InterPro" id="IPR051685">
    <property type="entry name" value="Ycf3/AcsC/BcsC/TPR_MFPF"/>
</dbReference>
<feature type="domain" description="Ancillary SecYEG translocon subunit/Cell division coordinator CpoB TPR" evidence="4">
    <location>
        <begin position="61"/>
        <end position="202"/>
    </location>
</feature>